<dbReference type="RefSeq" id="WP_110047430.1">
    <property type="nucleotide sequence ID" value="NZ_CP054610.1"/>
</dbReference>
<name>A0A2V2YDV1_9BACL</name>
<proteinExistence type="predicted"/>
<protein>
    <submittedName>
        <fullName evidence="2">Uncharacterized protein</fullName>
    </submittedName>
</protein>
<evidence type="ECO:0000313" key="3">
    <source>
        <dbReference type="Proteomes" id="UP000246635"/>
    </source>
</evidence>
<organism evidence="2 3">
    <name type="scientific">Paenibacillus cellulosilyticus</name>
    <dbReference type="NCBI Taxonomy" id="375489"/>
    <lineage>
        <taxon>Bacteria</taxon>
        <taxon>Bacillati</taxon>
        <taxon>Bacillota</taxon>
        <taxon>Bacilli</taxon>
        <taxon>Bacillales</taxon>
        <taxon>Paenibacillaceae</taxon>
        <taxon>Paenibacillus</taxon>
    </lineage>
</organism>
<dbReference type="AlphaFoldDB" id="A0A2V2YDV1"/>
<comment type="caution">
    <text evidence="2">The sequence shown here is derived from an EMBL/GenBank/DDBJ whole genome shotgun (WGS) entry which is preliminary data.</text>
</comment>
<sequence length="163" mass="17305">MSISIQISGENAAETVQQLAALATFFNGALTINSVSTVVAAPEQESTDTKTTTRRQRTARTETAVAETTTTAVAEPEEPQAKQQEPEPEPEPEKEQAGATGSDELSVTIEALRAKATAVAQSGKQAQVKALLTKFGVANISTVPEDKRSDFFQELEKLEKAAA</sequence>
<reference evidence="2 3" key="1">
    <citation type="submission" date="2018-05" db="EMBL/GenBank/DDBJ databases">
        <title>Genomic Encyclopedia of Type Strains, Phase III (KMG-III): the genomes of soil and plant-associated and newly described type strains.</title>
        <authorList>
            <person name="Whitman W."/>
        </authorList>
    </citation>
    <scope>NUCLEOTIDE SEQUENCE [LARGE SCALE GENOMIC DNA]</scope>
    <source>
        <strain evidence="2 3">CECT 5696</strain>
    </source>
</reference>
<feature type="compositionally biased region" description="Low complexity" evidence="1">
    <location>
        <begin position="61"/>
        <end position="74"/>
    </location>
</feature>
<accession>A0A2V2YDV1</accession>
<dbReference type="OrthoDB" id="2666740at2"/>
<gene>
    <name evidence="2" type="ORF">DFQ01_1442</name>
</gene>
<evidence type="ECO:0000313" key="2">
    <source>
        <dbReference type="EMBL" id="PWV90226.1"/>
    </source>
</evidence>
<dbReference type="Proteomes" id="UP000246635">
    <property type="component" value="Unassembled WGS sequence"/>
</dbReference>
<feature type="region of interest" description="Disordered" evidence="1">
    <location>
        <begin position="42"/>
        <end position="107"/>
    </location>
</feature>
<dbReference type="EMBL" id="QGTQ01000044">
    <property type="protein sequence ID" value="PWV90226.1"/>
    <property type="molecule type" value="Genomic_DNA"/>
</dbReference>
<keyword evidence="3" id="KW-1185">Reference proteome</keyword>
<evidence type="ECO:0000256" key="1">
    <source>
        <dbReference type="SAM" id="MobiDB-lite"/>
    </source>
</evidence>